<evidence type="ECO:0000313" key="2">
    <source>
        <dbReference type="EMBL" id="RPD57933.1"/>
    </source>
</evidence>
<dbReference type="STRING" id="1328759.A0A5C2S2Y4"/>
<feature type="region of interest" description="Disordered" evidence="1">
    <location>
        <begin position="259"/>
        <end position="306"/>
    </location>
</feature>
<accession>A0A5C2S2Y4</accession>
<sequence>MVDVYSDTETRSRCSTTDVVSELSAAPINDPAPPVGVRDLGKVFAPTVRTYAAIRMDPQAMVEDHNDPEALKEAQLMSPKTYLVFVHMAVSLPWPGNSYFEYRVSPIAPRLRAEKPQSGITSDMAVPIYPSTSHPSGRPPVHTDPQFPFSNCYHWLKCFVDVHVRANLELFDHDEAVVLPAPSYHALQDAFSQDNKRIADTLKDRNVSSPQPILDSPPEEDVWPLVDMWFNLTEHLSGNPIPDPEDLLKERETISGIIRRSNERKAAREAADCLSETRTEKHSNAHDQSEEHISSSQTDSEEPRRKRRSLLARIVLAICAHIICYPRPTHSG</sequence>
<name>A0A5C2S2Y4_9APHY</name>
<dbReference type="AlphaFoldDB" id="A0A5C2S2Y4"/>
<evidence type="ECO:0000313" key="3">
    <source>
        <dbReference type="Proteomes" id="UP000313359"/>
    </source>
</evidence>
<feature type="compositionally biased region" description="Basic and acidic residues" evidence="1">
    <location>
        <begin position="260"/>
        <end position="293"/>
    </location>
</feature>
<organism evidence="2 3">
    <name type="scientific">Lentinus tigrinus ALCF2SS1-6</name>
    <dbReference type="NCBI Taxonomy" id="1328759"/>
    <lineage>
        <taxon>Eukaryota</taxon>
        <taxon>Fungi</taxon>
        <taxon>Dikarya</taxon>
        <taxon>Basidiomycota</taxon>
        <taxon>Agaricomycotina</taxon>
        <taxon>Agaricomycetes</taxon>
        <taxon>Polyporales</taxon>
        <taxon>Polyporaceae</taxon>
        <taxon>Lentinus</taxon>
    </lineage>
</organism>
<dbReference type="EMBL" id="ML122278">
    <property type="protein sequence ID" value="RPD57933.1"/>
    <property type="molecule type" value="Genomic_DNA"/>
</dbReference>
<evidence type="ECO:0000256" key="1">
    <source>
        <dbReference type="SAM" id="MobiDB-lite"/>
    </source>
</evidence>
<gene>
    <name evidence="2" type="ORF">L227DRAFT_655200</name>
</gene>
<dbReference type="Proteomes" id="UP000313359">
    <property type="component" value="Unassembled WGS sequence"/>
</dbReference>
<keyword evidence="3" id="KW-1185">Reference proteome</keyword>
<protein>
    <submittedName>
        <fullName evidence="2">Uncharacterized protein</fullName>
    </submittedName>
</protein>
<reference evidence="2" key="1">
    <citation type="journal article" date="2018" name="Genome Biol. Evol.">
        <title>Genomics and development of Lentinus tigrinus, a white-rot wood-decaying mushroom with dimorphic fruiting bodies.</title>
        <authorList>
            <person name="Wu B."/>
            <person name="Xu Z."/>
            <person name="Knudson A."/>
            <person name="Carlson A."/>
            <person name="Chen N."/>
            <person name="Kovaka S."/>
            <person name="LaButti K."/>
            <person name="Lipzen A."/>
            <person name="Pennachio C."/>
            <person name="Riley R."/>
            <person name="Schakwitz W."/>
            <person name="Umezawa K."/>
            <person name="Ohm R.A."/>
            <person name="Grigoriev I.V."/>
            <person name="Nagy L.G."/>
            <person name="Gibbons J."/>
            <person name="Hibbett D."/>
        </authorList>
    </citation>
    <scope>NUCLEOTIDE SEQUENCE [LARGE SCALE GENOMIC DNA]</scope>
    <source>
        <strain evidence="2">ALCF2SS1-6</strain>
    </source>
</reference>
<dbReference type="OrthoDB" id="2930792at2759"/>
<proteinExistence type="predicted"/>